<proteinExistence type="predicted"/>
<reference evidence="2" key="1">
    <citation type="submission" date="2021-02" db="EMBL/GenBank/DDBJ databases">
        <authorList>
            <person name="Dougan E. K."/>
            <person name="Rhodes N."/>
            <person name="Thang M."/>
            <person name="Chan C."/>
        </authorList>
    </citation>
    <scope>NUCLEOTIDE SEQUENCE</scope>
</reference>
<keyword evidence="1" id="KW-1133">Transmembrane helix</keyword>
<feature type="non-terminal residue" evidence="2">
    <location>
        <position position="165"/>
    </location>
</feature>
<dbReference type="PANTHER" id="PTHR19346:SF4">
    <property type="entry name" value="SUGAR PHOSPHATE TRANSPORTER DOMAIN-CONTAINING PROTEIN"/>
    <property type="match status" value="1"/>
</dbReference>
<dbReference type="InterPro" id="IPR026505">
    <property type="entry name" value="Solute_c_fam_35_mem_F3/F4"/>
</dbReference>
<feature type="transmembrane region" description="Helical" evidence="1">
    <location>
        <begin position="133"/>
        <end position="152"/>
    </location>
</feature>
<evidence type="ECO:0000313" key="3">
    <source>
        <dbReference type="Proteomes" id="UP000649617"/>
    </source>
</evidence>
<comment type="caution">
    <text evidence="2">The sequence shown here is derived from an EMBL/GenBank/DDBJ whole genome shotgun (WGS) entry which is preliminary data.</text>
</comment>
<gene>
    <name evidence="2" type="primary">Scn10a</name>
    <name evidence="2" type="ORF">SPIL2461_LOCUS20784</name>
</gene>
<protein>
    <submittedName>
        <fullName evidence="2">Scn10a protein</fullName>
    </submittedName>
</protein>
<keyword evidence="1" id="KW-0812">Transmembrane</keyword>
<dbReference type="PANTHER" id="PTHR19346">
    <property type="entry name" value="SUGAR PHOSPHATE TRANSPORTER DOMAIN-CONTAINING PROTEIN"/>
    <property type="match status" value="1"/>
</dbReference>
<feature type="transmembrane region" description="Helical" evidence="1">
    <location>
        <begin position="6"/>
        <end position="25"/>
    </location>
</feature>
<dbReference type="AlphaFoldDB" id="A0A812XCL0"/>
<feature type="transmembrane region" description="Helical" evidence="1">
    <location>
        <begin position="70"/>
        <end position="94"/>
    </location>
</feature>
<evidence type="ECO:0000256" key="1">
    <source>
        <dbReference type="SAM" id="Phobius"/>
    </source>
</evidence>
<feature type="transmembrane region" description="Helical" evidence="1">
    <location>
        <begin position="101"/>
        <end position="121"/>
    </location>
</feature>
<keyword evidence="3" id="KW-1185">Reference proteome</keyword>
<dbReference type="OrthoDB" id="432006at2759"/>
<sequence length="165" mass="17914">VVGVALALTAAVGYTAYQVMFRWIFGHLKQNVSFLAYFFSWISAWHLLIVLPMVLAAHSAGIEQLQLPHGLLALIGTGVSALIASTVNVLYLCIVMWGSPMLLPSTSALSVPLTVVLDIVLHNQRPENLELMGQGMVLLSVVLIMQLYKVVLPKGLALKSEMMSV</sequence>
<keyword evidence="1" id="KW-0472">Membrane</keyword>
<dbReference type="Proteomes" id="UP000649617">
    <property type="component" value="Unassembled WGS sequence"/>
</dbReference>
<organism evidence="2 3">
    <name type="scientific">Symbiodinium pilosum</name>
    <name type="common">Dinoflagellate</name>
    <dbReference type="NCBI Taxonomy" id="2952"/>
    <lineage>
        <taxon>Eukaryota</taxon>
        <taxon>Sar</taxon>
        <taxon>Alveolata</taxon>
        <taxon>Dinophyceae</taxon>
        <taxon>Suessiales</taxon>
        <taxon>Symbiodiniaceae</taxon>
        <taxon>Symbiodinium</taxon>
    </lineage>
</organism>
<name>A0A812XCL0_SYMPI</name>
<accession>A0A812XCL0</accession>
<evidence type="ECO:0000313" key="2">
    <source>
        <dbReference type="EMBL" id="CAE7726321.1"/>
    </source>
</evidence>
<feature type="transmembrane region" description="Helical" evidence="1">
    <location>
        <begin position="34"/>
        <end position="58"/>
    </location>
</feature>
<dbReference type="EMBL" id="CAJNIZ010045658">
    <property type="protein sequence ID" value="CAE7726321.1"/>
    <property type="molecule type" value="Genomic_DNA"/>
</dbReference>